<dbReference type="SUPFAM" id="SSF51905">
    <property type="entry name" value="FAD/NAD(P)-binding domain"/>
    <property type="match status" value="1"/>
</dbReference>
<evidence type="ECO:0000259" key="3">
    <source>
        <dbReference type="Pfam" id="PF01494"/>
    </source>
</evidence>
<dbReference type="Proteomes" id="UP001321498">
    <property type="component" value="Chromosome"/>
</dbReference>
<dbReference type="Gene3D" id="3.50.50.60">
    <property type="entry name" value="FAD/NAD(P)-binding domain"/>
    <property type="match status" value="1"/>
</dbReference>
<organism evidence="4 5">
    <name type="scientific">Naasia aerilata</name>
    <dbReference type="NCBI Taxonomy" id="1162966"/>
    <lineage>
        <taxon>Bacteria</taxon>
        <taxon>Bacillati</taxon>
        <taxon>Actinomycetota</taxon>
        <taxon>Actinomycetes</taxon>
        <taxon>Micrococcales</taxon>
        <taxon>Microbacteriaceae</taxon>
        <taxon>Naasia</taxon>
    </lineage>
</organism>
<name>A0ABM8G8C4_9MICO</name>
<dbReference type="InterPro" id="IPR002938">
    <property type="entry name" value="FAD-bd"/>
</dbReference>
<evidence type="ECO:0000313" key="4">
    <source>
        <dbReference type="EMBL" id="BDZ44434.1"/>
    </source>
</evidence>
<dbReference type="PRINTS" id="PR00420">
    <property type="entry name" value="RNGMNOXGNASE"/>
</dbReference>
<keyword evidence="2" id="KW-0274">FAD</keyword>
<protein>
    <submittedName>
        <fullName evidence="4">4-hydroxybenzoate 3-monooxygenase</fullName>
    </submittedName>
</protein>
<dbReference type="InterPro" id="IPR050641">
    <property type="entry name" value="RIFMO-like"/>
</dbReference>
<evidence type="ECO:0000256" key="2">
    <source>
        <dbReference type="ARBA" id="ARBA00022827"/>
    </source>
</evidence>
<evidence type="ECO:0000313" key="5">
    <source>
        <dbReference type="Proteomes" id="UP001321498"/>
    </source>
</evidence>
<accession>A0ABM8G8C4</accession>
<proteinExistence type="predicted"/>
<dbReference type="InterPro" id="IPR036188">
    <property type="entry name" value="FAD/NAD-bd_sf"/>
</dbReference>
<feature type="domain" description="FAD-binding" evidence="3">
    <location>
        <begin position="5"/>
        <end position="339"/>
    </location>
</feature>
<dbReference type="PANTHER" id="PTHR43004">
    <property type="entry name" value="TRK SYSTEM POTASSIUM UPTAKE PROTEIN"/>
    <property type="match status" value="1"/>
</dbReference>
<dbReference type="EMBL" id="AP027731">
    <property type="protein sequence ID" value="BDZ44434.1"/>
    <property type="molecule type" value="Genomic_DNA"/>
</dbReference>
<dbReference type="PANTHER" id="PTHR43004:SF3">
    <property type="entry name" value="P-HYDROXYBENZOATE HYDROXYLASE"/>
    <property type="match status" value="1"/>
</dbReference>
<keyword evidence="5" id="KW-1185">Reference proteome</keyword>
<dbReference type="Pfam" id="PF01494">
    <property type="entry name" value="FAD_binding_3"/>
    <property type="match status" value="1"/>
</dbReference>
<dbReference type="NCBIfam" id="NF006091">
    <property type="entry name" value="PRK08243.1"/>
    <property type="match status" value="1"/>
</dbReference>
<gene>
    <name evidence="4" type="primary">pobA</name>
    <name evidence="4" type="ORF">GCM10025866_03430</name>
</gene>
<dbReference type="Gene3D" id="3.30.9.10">
    <property type="entry name" value="D-Amino Acid Oxidase, subunit A, domain 2"/>
    <property type="match status" value="1"/>
</dbReference>
<dbReference type="SUPFAM" id="SSF54373">
    <property type="entry name" value="FAD-linked reductases, C-terminal domain"/>
    <property type="match status" value="1"/>
</dbReference>
<evidence type="ECO:0000256" key="1">
    <source>
        <dbReference type="ARBA" id="ARBA00022630"/>
    </source>
</evidence>
<keyword evidence="1" id="KW-0285">Flavoprotein</keyword>
<sequence>MQHRVPVAIVGAGPAGLLLGHILRAHGVDFVLVEHRSRDHVLSRIRAGVLEQASVDVLDRYGLAERLHTDGLVHGGIHLQVEGRRTHIDFEDLVGRTVTVYGQQRVVEDLMARHDELGSAVFYGASDVTPSGVDGDAPRLEFRHDGEDHVVQADFVIGTDGYHGVCRGLIPTEILDVAERSYDAAWLGILADVAPSTDELIYALHPDGFGMHSMRSPTVSRLYLQVDPTDDIANWSDERIWAALQERLGTAGWTLTEGPITEKSITPMRSSVASTLAYGRLFLAGDAGHIVPPTGAKGLNAAIADVAMLGEALAAANGGSDGLLASYSRRALERQWKIQYFSQWMTDMLHTPGAETPEGERPFRYRSRVGQLAYVTGSRHAQQTLAEQYTGLAIE</sequence>
<reference evidence="5" key="1">
    <citation type="journal article" date="2019" name="Int. J. Syst. Evol. Microbiol.">
        <title>The Global Catalogue of Microorganisms (GCM) 10K type strain sequencing project: providing services to taxonomists for standard genome sequencing and annotation.</title>
        <authorList>
            <consortium name="The Broad Institute Genomics Platform"/>
            <consortium name="The Broad Institute Genome Sequencing Center for Infectious Disease"/>
            <person name="Wu L."/>
            <person name="Ma J."/>
        </authorList>
    </citation>
    <scope>NUCLEOTIDE SEQUENCE [LARGE SCALE GENOMIC DNA]</scope>
    <source>
        <strain evidence="5">NBRC 108725</strain>
    </source>
</reference>
<dbReference type="RefSeq" id="WP_286277895.1">
    <property type="nucleotide sequence ID" value="NZ_AP027731.1"/>
</dbReference>